<dbReference type="EMBL" id="JYDI01000325">
    <property type="protein sequence ID" value="KRY45842.1"/>
    <property type="molecule type" value="Genomic_DNA"/>
</dbReference>
<dbReference type="Proteomes" id="UP000054653">
    <property type="component" value="Unassembled WGS sequence"/>
</dbReference>
<organism evidence="1 2">
    <name type="scientific">Trichinella britovi</name>
    <name type="common">Parasitic roundworm</name>
    <dbReference type="NCBI Taxonomy" id="45882"/>
    <lineage>
        <taxon>Eukaryota</taxon>
        <taxon>Metazoa</taxon>
        <taxon>Ecdysozoa</taxon>
        <taxon>Nematoda</taxon>
        <taxon>Enoplea</taxon>
        <taxon>Dorylaimia</taxon>
        <taxon>Trichinellida</taxon>
        <taxon>Trichinellidae</taxon>
        <taxon>Trichinella</taxon>
    </lineage>
</organism>
<comment type="caution">
    <text evidence="1">The sequence shown here is derived from an EMBL/GenBank/DDBJ whole genome shotgun (WGS) entry which is preliminary data.</text>
</comment>
<evidence type="ECO:0000313" key="1">
    <source>
        <dbReference type="EMBL" id="KRY45842.1"/>
    </source>
</evidence>
<name>A0A0V1C9M4_TRIBR</name>
<evidence type="ECO:0000313" key="2">
    <source>
        <dbReference type="Proteomes" id="UP000054653"/>
    </source>
</evidence>
<sequence length="71" mass="7854">MSNGYRQAGSTQSSLFTQFVTQTQCVCVRICLIVANKRLLFLFLLCIGLRNSHGRGAITTGDEVTNLRMSL</sequence>
<gene>
    <name evidence="1" type="ORF">T03_12890</name>
</gene>
<reference evidence="1 2" key="1">
    <citation type="submission" date="2015-01" db="EMBL/GenBank/DDBJ databases">
        <title>Evolution of Trichinella species and genotypes.</title>
        <authorList>
            <person name="Korhonen P.K."/>
            <person name="Edoardo P."/>
            <person name="Giuseppe L.R."/>
            <person name="Gasser R.B."/>
        </authorList>
    </citation>
    <scope>NUCLEOTIDE SEQUENCE [LARGE SCALE GENOMIC DNA]</scope>
    <source>
        <strain evidence="1">ISS120</strain>
    </source>
</reference>
<dbReference type="AlphaFoldDB" id="A0A0V1C9M4"/>
<accession>A0A0V1C9M4</accession>
<proteinExistence type="predicted"/>
<protein>
    <submittedName>
        <fullName evidence="1">Uncharacterized protein</fullName>
    </submittedName>
</protein>
<keyword evidence="2" id="KW-1185">Reference proteome</keyword>